<comment type="subcellular location">
    <subcellularLocation>
        <location evidence="1">Cell outer membrane</location>
    </subcellularLocation>
</comment>
<dbReference type="InterPro" id="IPR005565">
    <property type="entry name" value="Hemolysn_activator_HlyB_C"/>
</dbReference>
<proteinExistence type="inferred from homology"/>
<evidence type="ECO:0000313" key="13">
    <source>
        <dbReference type="Proteomes" id="UP000190023"/>
    </source>
</evidence>
<evidence type="ECO:0000256" key="8">
    <source>
        <dbReference type="SAM" id="SignalP"/>
    </source>
</evidence>
<feature type="domain" description="Polypeptide-transport-associated ShlB-type" evidence="10">
    <location>
        <begin position="116"/>
        <end position="166"/>
    </location>
</feature>
<dbReference type="Pfam" id="PF17287">
    <property type="entry name" value="POTRA_3"/>
    <property type="match status" value="1"/>
</dbReference>
<keyword evidence="8" id="KW-0732">Signal</keyword>
<feature type="domain" description="Haemolysin activator HlyB C-terminal" evidence="9">
    <location>
        <begin position="233"/>
        <end position="550"/>
    </location>
</feature>
<dbReference type="Pfam" id="PF08479">
    <property type="entry name" value="POTRA_2"/>
    <property type="match status" value="1"/>
</dbReference>
<dbReference type="AlphaFoldDB" id="A0A1T0B568"/>
<evidence type="ECO:0000256" key="1">
    <source>
        <dbReference type="ARBA" id="ARBA00004442"/>
    </source>
</evidence>
<dbReference type="PIRSF" id="PIRSF029745">
    <property type="entry name" value="FhaC"/>
    <property type="match status" value="1"/>
</dbReference>
<dbReference type="OrthoDB" id="290122at2"/>
<dbReference type="PANTHER" id="PTHR34597:SF3">
    <property type="entry name" value="OUTER MEMBRANE TRANSPORTER CDIB"/>
    <property type="match status" value="1"/>
</dbReference>
<dbReference type="Pfam" id="PF03865">
    <property type="entry name" value="ShlB"/>
    <property type="match status" value="1"/>
</dbReference>
<sequence length="586" mass="65954">MKHLLYLVCAAFSTISFCAFAHQLPLSKNELNHLNQLDTTEQQRQLQQQQAQGEKLQSQADVRLDTAQQGLVLPAQESVCFPIEKIRLVDYSPEKVASQSQFHWALAPALKQLNLHLPHCLGTQGVGILMKQIQNHIIEKGYVTTRVVAGEQDLRSGHLVLTVIEGKIGNIIVADSSNVPRFTRLQSWMGFTFDSGDVLNIRDIEQSLENLKRVPTVEANIEILPSENGQAMGVSDLKITYNQAFPFRFNFNLDDSGSRATGKLQGSATLSIDNLFSANDLFYSTFTRSVKSKEDDKGYRANQNLSFYYSIPFGYWTFSASQNHSRYRQEVFGTFNSSYAYSGESKNSKLTLSYLLYRDAVRKTAISGSFWSRQSKNFIDDAEIEVQRRRMAGWEMGISHKEYFAGATLDLSANFKWGTGARSALRAPEEAFNEGTSRAQIINFSASLTKPFTFYNQPFQWQSQLNAQWNLTPLIPQDHFSLGGRHTVRGFDGELSLSGERGLLWRNELDWNINGKGQQLYFALDYGVVSGISETQLGHYLIGSALGLKGSWRGFYYDVFVGRPIQKPKGFRTSNTVAGFNVGYSF</sequence>
<comment type="caution">
    <text evidence="12">The sequence shown here is derived from an EMBL/GenBank/DDBJ whole genome shotgun (WGS) entry which is preliminary data.</text>
</comment>
<dbReference type="Gene3D" id="3.10.20.310">
    <property type="entry name" value="membrane protein fhac"/>
    <property type="match status" value="1"/>
</dbReference>
<dbReference type="Proteomes" id="UP000190023">
    <property type="component" value="Unassembled WGS sequence"/>
</dbReference>
<evidence type="ECO:0000259" key="10">
    <source>
        <dbReference type="Pfam" id="PF08479"/>
    </source>
</evidence>
<keyword evidence="13" id="KW-1185">Reference proteome</keyword>
<protein>
    <submittedName>
        <fullName evidence="12">Peptide transporter</fullName>
    </submittedName>
</protein>
<dbReference type="FunFam" id="2.40.160.50:FF:000009">
    <property type="entry name" value="Putative hemolysin activator protein"/>
    <property type="match status" value="1"/>
</dbReference>
<keyword evidence="4" id="KW-0812">Transmembrane</keyword>
<dbReference type="GO" id="GO:0008320">
    <property type="term" value="F:protein transmembrane transporter activity"/>
    <property type="evidence" value="ECO:0007669"/>
    <property type="project" value="TreeGrafter"/>
</dbReference>
<feature type="signal peptide" evidence="8">
    <location>
        <begin position="1"/>
        <end position="21"/>
    </location>
</feature>
<keyword evidence="5" id="KW-0813">Transport</keyword>
<dbReference type="GO" id="GO:0098046">
    <property type="term" value="C:type V protein secretion system complex"/>
    <property type="evidence" value="ECO:0007669"/>
    <property type="project" value="TreeGrafter"/>
</dbReference>
<dbReference type="GO" id="GO:0009279">
    <property type="term" value="C:cell outer membrane"/>
    <property type="evidence" value="ECO:0007669"/>
    <property type="project" value="UniProtKB-SubCell"/>
</dbReference>
<feature type="chain" id="PRO_5012052055" evidence="8">
    <location>
        <begin position="22"/>
        <end position="586"/>
    </location>
</feature>
<dbReference type="PANTHER" id="PTHR34597">
    <property type="entry name" value="SLR1661 PROTEIN"/>
    <property type="match status" value="1"/>
</dbReference>
<keyword evidence="5" id="KW-0406">Ion transport</keyword>
<comment type="similarity">
    <text evidence="2">Belongs to the TPS (TC 1.B.20) family.</text>
</comment>
<evidence type="ECO:0000259" key="9">
    <source>
        <dbReference type="Pfam" id="PF03865"/>
    </source>
</evidence>
<evidence type="ECO:0000256" key="2">
    <source>
        <dbReference type="ARBA" id="ARBA00009055"/>
    </source>
</evidence>
<evidence type="ECO:0000256" key="6">
    <source>
        <dbReference type="ARBA" id="ARBA00023136"/>
    </source>
</evidence>
<reference evidence="12 13" key="1">
    <citation type="submission" date="2017-02" db="EMBL/GenBank/DDBJ databases">
        <title>Draft genome sequence of Haemophilus felis CCUG 31170 type strain.</title>
        <authorList>
            <person name="Engstrom-Jakobsson H."/>
            <person name="Salva-Serra F."/>
            <person name="Thorell K."/>
            <person name="Gonzales-Siles L."/>
            <person name="Karlsson R."/>
            <person name="Boulund F."/>
            <person name="Engstrand L."/>
            <person name="Kristiansson E."/>
            <person name="Moore E."/>
        </authorList>
    </citation>
    <scope>NUCLEOTIDE SEQUENCE [LARGE SCALE GENOMIC DNA]</scope>
    <source>
        <strain evidence="12 13">CCUG 31170</strain>
    </source>
</reference>
<dbReference type="GO" id="GO:0046819">
    <property type="term" value="P:protein secretion by the type V secretion system"/>
    <property type="evidence" value="ECO:0007669"/>
    <property type="project" value="TreeGrafter"/>
</dbReference>
<dbReference type="InterPro" id="IPR027282">
    <property type="entry name" value="TPS"/>
</dbReference>
<dbReference type="EMBL" id="MUYB01000015">
    <property type="protein sequence ID" value="OOS05176.1"/>
    <property type="molecule type" value="Genomic_DNA"/>
</dbReference>
<evidence type="ECO:0000256" key="7">
    <source>
        <dbReference type="ARBA" id="ARBA00023237"/>
    </source>
</evidence>
<dbReference type="GO" id="GO:0006811">
    <property type="term" value="P:monoatomic ion transport"/>
    <property type="evidence" value="ECO:0007669"/>
    <property type="project" value="UniProtKB-KW"/>
</dbReference>
<accession>A0A1T0B568</accession>
<dbReference type="InterPro" id="IPR035251">
    <property type="entry name" value="ShlB_POTRA"/>
</dbReference>
<evidence type="ECO:0000313" key="12">
    <source>
        <dbReference type="EMBL" id="OOS05176.1"/>
    </source>
</evidence>
<name>A0A1T0B568_9PAST</name>
<dbReference type="STRING" id="123822.B0188_03945"/>
<evidence type="ECO:0000256" key="4">
    <source>
        <dbReference type="ARBA" id="ARBA00022692"/>
    </source>
</evidence>
<gene>
    <name evidence="12" type="ORF">B0188_03945</name>
</gene>
<dbReference type="InterPro" id="IPR051544">
    <property type="entry name" value="TPS_OM_transporter"/>
</dbReference>
<evidence type="ECO:0000256" key="3">
    <source>
        <dbReference type="ARBA" id="ARBA00022452"/>
    </source>
</evidence>
<keyword evidence="7" id="KW-0998">Cell outer membrane</keyword>
<evidence type="ECO:0000259" key="11">
    <source>
        <dbReference type="Pfam" id="PF17287"/>
    </source>
</evidence>
<organism evidence="12 13">
    <name type="scientific">[Haemophilus] felis</name>
    <dbReference type="NCBI Taxonomy" id="123822"/>
    <lineage>
        <taxon>Bacteria</taxon>
        <taxon>Pseudomonadati</taxon>
        <taxon>Pseudomonadota</taxon>
        <taxon>Gammaproteobacteria</taxon>
        <taxon>Pasteurellales</taxon>
        <taxon>Pasteurellaceae</taxon>
    </lineage>
</organism>
<evidence type="ECO:0000256" key="5">
    <source>
        <dbReference type="ARBA" id="ARBA00023065"/>
    </source>
</evidence>
<dbReference type="Gene3D" id="2.40.160.50">
    <property type="entry name" value="membrane protein fhac: a member of the omp85/tpsb transporter family"/>
    <property type="match status" value="1"/>
</dbReference>
<keyword evidence="6" id="KW-0472">Membrane</keyword>
<feature type="domain" description="ShlB POTRA" evidence="11">
    <location>
        <begin position="167"/>
        <end position="225"/>
    </location>
</feature>
<dbReference type="InterPro" id="IPR013686">
    <property type="entry name" value="Polypept-transport_assoc_ShlB"/>
</dbReference>
<keyword evidence="3" id="KW-1134">Transmembrane beta strand</keyword>